<feature type="transmembrane region" description="Helical" evidence="9">
    <location>
        <begin position="171"/>
        <end position="191"/>
    </location>
</feature>
<comment type="similarity">
    <text evidence="2">Belongs to the unc-93 family.</text>
</comment>
<dbReference type="Pfam" id="PF05978">
    <property type="entry name" value="UNC-93"/>
    <property type="match status" value="1"/>
</dbReference>
<evidence type="ECO:0000313" key="10">
    <source>
        <dbReference type="EMBL" id="KAF5404223.1"/>
    </source>
</evidence>
<accession>A0A8J4SQT2</accession>
<evidence type="ECO:0000256" key="5">
    <source>
        <dbReference type="ARBA" id="ARBA00023136"/>
    </source>
</evidence>
<dbReference type="GO" id="GO:0016020">
    <property type="term" value="C:membrane"/>
    <property type="evidence" value="ECO:0007669"/>
    <property type="project" value="UniProtKB-SubCell"/>
</dbReference>
<feature type="transmembrane region" description="Helical" evidence="9">
    <location>
        <begin position="418"/>
        <end position="439"/>
    </location>
</feature>
<dbReference type="OrthoDB" id="196103at2759"/>
<dbReference type="SUPFAM" id="SSF103473">
    <property type="entry name" value="MFS general substrate transporter"/>
    <property type="match status" value="1"/>
</dbReference>
<comment type="caution">
    <text evidence="10">The sequence shown here is derived from an EMBL/GenBank/DDBJ whole genome shotgun (WGS) entry which is preliminary data.</text>
</comment>
<name>A0A8J4SQT2_9TREM</name>
<evidence type="ECO:0000313" key="11">
    <source>
        <dbReference type="Proteomes" id="UP000748531"/>
    </source>
</evidence>
<evidence type="ECO:0000256" key="8">
    <source>
        <dbReference type="ARBA" id="ARBA00041910"/>
    </source>
</evidence>
<feature type="transmembrane region" description="Helical" evidence="9">
    <location>
        <begin position="317"/>
        <end position="336"/>
    </location>
</feature>
<evidence type="ECO:0000256" key="3">
    <source>
        <dbReference type="ARBA" id="ARBA00022692"/>
    </source>
</evidence>
<evidence type="ECO:0000256" key="2">
    <source>
        <dbReference type="ARBA" id="ARBA00009172"/>
    </source>
</evidence>
<feature type="transmembrane region" description="Helical" evidence="9">
    <location>
        <begin position="283"/>
        <end position="305"/>
    </location>
</feature>
<dbReference type="PANTHER" id="PTHR23294:SF0">
    <property type="entry name" value="UNC93-LIKE PROTEIN MFSD11"/>
    <property type="match status" value="1"/>
</dbReference>
<keyword evidence="6" id="KW-0325">Glycoprotein</keyword>
<dbReference type="AlphaFoldDB" id="A0A8J4SQT2"/>
<feature type="transmembrane region" description="Helical" evidence="9">
    <location>
        <begin position="137"/>
        <end position="159"/>
    </location>
</feature>
<keyword evidence="11" id="KW-1185">Reference proteome</keyword>
<gene>
    <name evidence="10" type="ORF">PHET_02155</name>
</gene>
<evidence type="ECO:0000256" key="1">
    <source>
        <dbReference type="ARBA" id="ARBA00004141"/>
    </source>
</evidence>
<protein>
    <recommendedName>
        <fullName evidence="7">UNC93-like protein MFSD11</fullName>
    </recommendedName>
    <alternativeName>
        <fullName evidence="8">Major facilitator superfamily domain-containing protein 11</fullName>
    </alternativeName>
</protein>
<feature type="transmembrane region" description="Helical" evidence="9">
    <location>
        <begin position="348"/>
        <end position="370"/>
    </location>
</feature>
<dbReference type="EMBL" id="LUCH01000831">
    <property type="protein sequence ID" value="KAF5404223.1"/>
    <property type="molecule type" value="Genomic_DNA"/>
</dbReference>
<proteinExistence type="inferred from homology"/>
<keyword evidence="5 9" id="KW-0472">Membrane</keyword>
<keyword evidence="4 9" id="KW-1133">Transmembrane helix</keyword>
<dbReference type="InterPro" id="IPR010291">
    <property type="entry name" value="Ion_channel_UNC-93"/>
</dbReference>
<dbReference type="Gene3D" id="1.20.1250.20">
    <property type="entry name" value="MFS general substrate transporter like domains"/>
    <property type="match status" value="1"/>
</dbReference>
<feature type="transmembrane region" description="Helical" evidence="9">
    <location>
        <begin position="101"/>
        <end position="125"/>
    </location>
</feature>
<evidence type="ECO:0000256" key="6">
    <source>
        <dbReference type="ARBA" id="ARBA00023180"/>
    </source>
</evidence>
<reference evidence="10" key="1">
    <citation type="submission" date="2019-05" db="EMBL/GenBank/DDBJ databases">
        <title>Annotation for the trematode Paragonimus heterotremus.</title>
        <authorList>
            <person name="Choi Y.-J."/>
        </authorList>
    </citation>
    <scope>NUCLEOTIDE SEQUENCE</scope>
    <source>
        <strain evidence="10">LC</strain>
    </source>
</reference>
<feature type="transmembrane region" description="Helical" evidence="9">
    <location>
        <begin position="46"/>
        <end position="71"/>
    </location>
</feature>
<dbReference type="PANTHER" id="PTHR23294">
    <property type="entry name" value="ET TRANSLATION PRODUCT-RELATED"/>
    <property type="match status" value="1"/>
</dbReference>
<evidence type="ECO:0000256" key="4">
    <source>
        <dbReference type="ARBA" id="ARBA00022989"/>
    </source>
</evidence>
<feature type="transmembrane region" description="Helical" evidence="9">
    <location>
        <begin position="391"/>
        <end position="412"/>
    </location>
</feature>
<evidence type="ECO:0000256" key="9">
    <source>
        <dbReference type="SAM" id="Phobius"/>
    </source>
</evidence>
<dbReference type="Proteomes" id="UP000748531">
    <property type="component" value="Unassembled WGS sequence"/>
</dbReference>
<organism evidence="10 11">
    <name type="scientific">Paragonimus heterotremus</name>
    <dbReference type="NCBI Taxonomy" id="100268"/>
    <lineage>
        <taxon>Eukaryota</taxon>
        <taxon>Metazoa</taxon>
        <taxon>Spiralia</taxon>
        <taxon>Lophotrochozoa</taxon>
        <taxon>Platyhelminthes</taxon>
        <taxon>Trematoda</taxon>
        <taxon>Digenea</taxon>
        <taxon>Plagiorchiida</taxon>
        <taxon>Troglotremata</taxon>
        <taxon>Troglotrematidae</taxon>
        <taxon>Paragonimus</taxon>
    </lineage>
</organism>
<dbReference type="InterPro" id="IPR036259">
    <property type="entry name" value="MFS_trans_sf"/>
</dbReference>
<sequence length="462" mass="50208">MSFSVGLFNVILTGIAFLFLFTAFQTASQASQNVLEAAAKESDQNVGVGYVSLSILYAAFSISNWFAAVVVKLLGPKYTMFLGALCYLLFVATFMEPRAWSLYLGSIVNGFGAAVLWTAQGAFITSCSTGSNVARNFSIFWALLQFSQVVGGLYVYLSLAGISTIDRQMRLQLFGGLLVCGGVGCLLFLVLRPPPKTQQSGSEFASNATELTQTTTTTNHVNTRHLCQSAMQTFCRSFHLLPSKVMLCLLLACGFTGVNTTFWSSLFASCIGHTLAFGDNVKAYIGLVIVFVGLGEIVGSGLVNLRRWIDSYGLVSIFGYTGALIGAFLCFIMLPANSPIQETHDFTYVSPNLATCLFVAALFGMVDAVWNTQISVLIGRVYGRDEEKDDVPVVFALYRCVQSVMAAITFAYCDQLLLHWHVLLYVLWASAGVAGFFYVHWVSVWTQCLPSAAPLVRANPVS</sequence>
<comment type="subcellular location">
    <subcellularLocation>
        <location evidence="1">Membrane</location>
        <topology evidence="1">Multi-pass membrane protein</topology>
    </subcellularLocation>
</comment>
<feature type="transmembrane region" description="Helical" evidence="9">
    <location>
        <begin position="78"/>
        <end position="95"/>
    </location>
</feature>
<dbReference type="InterPro" id="IPR051617">
    <property type="entry name" value="UNC-93-like_regulator"/>
</dbReference>
<feature type="transmembrane region" description="Helical" evidence="9">
    <location>
        <begin position="245"/>
        <end position="263"/>
    </location>
</feature>
<evidence type="ECO:0000256" key="7">
    <source>
        <dbReference type="ARBA" id="ARBA00040302"/>
    </source>
</evidence>
<keyword evidence="3 9" id="KW-0812">Transmembrane</keyword>